<dbReference type="EMBL" id="BARW01027407">
    <property type="protein sequence ID" value="GAJ15391.1"/>
    <property type="molecule type" value="Genomic_DNA"/>
</dbReference>
<dbReference type="Pfam" id="PF00795">
    <property type="entry name" value="CN_hydrolase"/>
    <property type="match status" value="1"/>
</dbReference>
<evidence type="ECO:0000256" key="1">
    <source>
        <dbReference type="ARBA" id="ARBA00022801"/>
    </source>
</evidence>
<dbReference type="PANTHER" id="PTHR43674:SF16">
    <property type="entry name" value="CARBON-NITROGEN FAMILY, PUTATIVE (AFU_ORTHOLOGUE AFUA_5G02350)-RELATED"/>
    <property type="match status" value="1"/>
</dbReference>
<dbReference type="CDD" id="cd07197">
    <property type="entry name" value="nitrilase"/>
    <property type="match status" value="1"/>
</dbReference>
<name>X1VJB0_9ZZZZ</name>
<dbReference type="GO" id="GO:0016811">
    <property type="term" value="F:hydrolase activity, acting on carbon-nitrogen (but not peptide) bonds, in linear amides"/>
    <property type="evidence" value="ECO:0007669"/>
    <property type="project" value="TreeGrafter"/>
</dbReference>
<sequence length="224" mass="26056">VEKANSNGINILIFPEMTIDLNYDIFLEEISNLAKIYEMYIIPGSYHDQTTKQNLSIVIGPEGVLWEQEKHIPAVINFGGKRFEEMIDTSSLPRKTIVCNTEFGRIAIVICRDFLDMDLRVELKNFEPPVDIIINPAFTPVTADFTAAHFDARRSIYSYCFFANVAEYGESHIYTPEKDRTERLIPTKEEGLIYKDIDLFTLRSERKKWEKEQKKDIQFIQSTR</sequence>
<organism evidence="3">
    <name type="scientific">marine sediment metagenome</name>
    <dbReference type="NCBI Taxonomy" id="412755"/>
    <lineage>
        <taxon>unclassified sequences</taxon>
        <taxon>metagenomes</taxon>
        <taxon>ecological metagenomes</taxon>
    </lineage>
</organism>
<dbReference type="PANTHER" id="PTHR43674">
    <property type="entry name" value="NITRILASE C965.09-RELATED"/>
    <property type="match status" value="1"/>
</dbReference>
<feature type="domain" description="CN hydrolase" evidence="2">
    <location>
        <begin position="1"/>
        <end position="199"/>
    </location>
</feature>
<evidence type="ECO:0000259" key="2">
    <source>
        <dbReference type="PROSITE" id="PS50263"/>
    </source>
</evidence>
<dbReference type="InterPro" id="IPR036526">
    <property type="entry name" value="C-N_Hydrolase_sf"/>
</dbReference>
<protein>
    <recommendedName>
        <fullName evidence="2">CN hydrolase domain-containing protein</fullName>
    </recommendedName>
</protein>
<dbReference type="SUPFAM" id="SSF56317">
    <property type="entry name" value="Carbon-nitrogen hydrolase"/>
    <property type="match status" value="1"/>
</dbReference>
<dbReference type="InterPro" id="IPR003010">
    <property type="entry name" value="C-N_Hydrolase"/>
</dbReference>
<feature type="non-terminal residue" evidence="3">
    <location>
        <position position="1"/>
    </location>
</feature>
<keyword evidence="1" id="KW-0378">Hydrolase</keyword>
<dbReference type="PROSITE" id="PS50263">
    <property type="entry name" value="CN_HYDROLASE"/>
    <property type="match status" value="1"/>
</dbReference>
<evidence type="ECO:0000313" key="3">
    <source>
        <dbReference type="EMBL" id="GAJ15391.1"/>
    </source>
</evidence>
<comment type="caution">
    <text evidence="3">The sequence shown here is derived from an EMBL/GenBank/DDBJ whole genome shotgun (WGS) entry which is preliminary data.</text>
</comment>
<accession>X1VJB0</accession>
<dbReference type="InterPro" id="IPR050345">
    <property type="entry name" value="Aliph_Amidase/BUP"/>
</dbReference>
<reference evidence="3" key="1">
    <citation type="journal article" date="2014" name="Front. Microbiol.">
        <title>High frequency of phylogenetically diverse reductive dehalogenase-homologous genes in deep subseafloor sedimentary metagenomes.</title>
        <authorList>
            <person name="Kawai M."/>
            <person name="Futagami T."/>
            <person name="Toyoda A."/>
            <person name="Takaki Y."/>
            <person name="Nishi S."/>
            <person name="Hori S."/>
            <person name="Arai W."/>
            <person name="Tsubouchi T."/>
            <person name="Morono Y."/>
            <person name="Uchiyama I."/>
            <person name="Ito T."/>
            <person name="Fujiyama A."/>
            <person name="Inagaki F."/>
            <person name="Takami H."/>
        </authorList>
    </citation>
    <scope>NUCLEOTIDE SEQUENCE</scope>
    <source>
        <strain evidence="3">Expedition CK06-06</strain>
    </source>
</reference>
<gene>
    <name evidence="3" type="ORF">S12H4_44479</name>
</gene>
<dbReference type="Gene3D" id="3.60.110.10">
    <property type="entry name" value="Carbon-nitrogen hydrolase"/>
    <property type="match status" value="1"/>
</dbReference>
<proteinExistence type="predicted"/>
<dbReference type="AlphaFoldDB" id="X1VJB0"/>